<dbReference type="EMBL" id="JBHRTF010000002">
    <property type="protein sequence ID" value="MFC3114810.1"/>
    <property type="molecule type" value="Genomic_DNA"/>
</dbReference>
<name>A0ABV7FB83_9GAMM</name>
<keyword evidence="3" id="KW-1185">Reference proteome</keyword>
<dbReference type="Proteomes" id="UP001595555">
    <property type="component" value="Unassembled WGS sequence"/>
</dbReference>
<evidence type="ECO:0000256" key="1">
    <source>
        <dbReference type="SAM" id="SignalP"/>
    </source>
</evidence>
<organism evidence="2 3">
    <name type="scientific">Cellvibrio fontiphilus</name>
    <dbReference type="NCBI Taxonomy" id="1815559"/>
    <lineage>
        <taxon>Bacteria</taxon>
        <taxon>Pseudomonadati</taxon>
        <taxon>Pseudomonadota</taxon>
        <taxon>Gammaproteobacteria</taxon>
        <taxon>Cellvibrionales</taxon>
        <taxon>Cellvibrionaceae</taxon>
        <taxon>Cellvibrio</taxon>
    </lineage>
</organism>
<evidence type="ECO:0000313" key="2">
    <source>
        <dbReference type="EMBL" id="MFC3114810.1"/>
    </source>
</evidence>
<dbReference type="PROSITE" id="PS51257">
    <property type="entry name" value="PROKAR_LIPOPROTEIN"/>
    <property type="match status" value="1"/>
</dbReference>
<gene>
    <name evidence="2" type="ORF">ACFODX_04510</name>
</gene>
<proteinExistence type="predicted"/>
<comment type="caution">
    <text evidence="2">The sequence shown here is derived from an EMBL/GenBank/DDBJ whole genome shotgun (WGS) entry which is preliminary data.</text>
</comment>
<dbReference type="RefSeq" id="WP_378116487.1">
    <property type="nucleotide sequence ID" value="NZ_JBHRTF010000002.1"/>
</dbReference>
<protein>
    <recommendedName>
        <fullName evidence="4">Lipoprotein</fullName>
    </recommendedName>
</protein>
<sequence length="245" mass="26141">MRFTHLIPLGLLLIGSSFISACGSDIKLPPVDPNSKALVIDFNDTNSGWKSGFADYPAGEEAFYELDAGVTNLPTSLGTNRKGYRLTGNNHSDDLFMFITKKFEGLEPNTRYNFQFKVRFGTNAQKNCMGVGGAPGESVWIKAGASKIEPAAVNNGAGDLLMNIDKGNQAVGGSDAIILGDFANSRECGDSNTSYMSKTLRSETSGLTSVTAADGSIWLLLGTDSGFESTTTIYFMTLDVIATKL</sequence>
<feature type="signal peptide" evidence="1">
    <location>
        <begin position="1"/>
        <end position="21"/>
    </location>
</feature>
<evidence type="ECO:0000313" key="3">
    <source>
        <dbReference type="Proteomes" id="UP001595555"/>
    </source>
</evidence>
<reference evidence="3" key="1">
    <citation type="journal article" date="2019" name="Int. J. Syst. Evol. Microbiol.">
        <title>The Global Catalogue of Microorganisms (GCM) 10K type strain sequencing project: providing services to taxonomists for standard genome sequencing and annotation.</title>
        <authorList>
            <consortium name="The Broad Institute Genomics Platform"/>
            <consortium name="The Broad Institute Genome Sequencing Center for Infectious Disease"/>
            <person name="Wu L."/>
            <person name="Ma J."/>
        </authorList>
    </citation>
    <scope>NUCLEOTIDE SEQUENCE [LARGE SCALE GENOMIC DNA]</scope>
    <source>
        <strain evidence="3">KCTC 52237</strain>
    </source>
</reference>
<evidence type="ECO:0008006" key="4">
    <source>
        <dbReference type="Google" id="ProtNLM"/>
    </source>
</evidence>
<keyword evidence="1" id="KW-0732">Signal</keyword>
<feature type="chain" id="PRO_5046516229" description="Lipoprotein" evidence="1">
    <location>
        <begin position="22"/>
        <end position="245"/>
    </location>
</feature>
<accession>A0ABV7FB83</accession>